<dbReference type="Pfam" id="PF05199">
    <property type="entry name" value="GMC_oxred_C"/>
    <property type="match status" value="1"/>
</dbReference>
<feature type="domain" description="Glucose-methanol-choline oxidoreductase N-terminal" evidence="3">
    <location>
        <begin position="306"/>
        <end position="320"/>
    </location>
</feature>
<accession>A0A0J9E7W0</accession>
<evidence type="ECO:0000256" key="1">
    <source>
        <dbReference type="ARBA" id="ARBA00010790"/>
    </source>
</evidence>
<evidence type="ECO:0000313" key="4">
    <source>
        <dbReference type="EMBL" id="KMW58817.1"/>
    </source>
</evidence>
<dbReference type="AlphaFoldDB" id="A0A0J9E7W0"/>
<dbReference type="PROSITE" id="PS00624">
    <property type="entry name" value="GMC_OXRED_2"/>
    <property type="match status" value="1"/>
</dbReference>
<dbReference type="InterPro" id="IPR012132">
    <property type="entry name" value="GMC_OxRdtase"/>
</dbReference>
<comment type="caution">
    <text evidence="4">The sequence shown here is derived from an EMBL/GenBank/DDBJ whole genome shotgun (WGS) entry which is preliminary data.</text>
</comment>
<feature type="binding site" evidence="2">
    <location>
        <position position="270"/>
    </location>
    <ligand>
        <name>FAD</name>
        <dbReference type="ChEBI" id="CHEBI:57692"/>
    </ligand>
</feature>
<protein>
    <submittedName>
        <fullName evidence="4">Choline dehydrogenase</fullName>
        <ecNumber evidence="4">1.1.99.1</ecNumber>
    </submittedName>
</protein>
<dbReference type="Proteomes" id="UP000037178">
    <property type="component" value="Unassembled WGS sequence"/>
</dbReference>
<dbReference type="InterPro" id="IPR036188">
    <property type="entry name" value="FAD/NAD-bd_sf"/>
</dbReference>
<proteinExistence type="inferred from homology"/>
<dbReference type="Gene3D" id="3.30.560.10">
    <property type="entry name" value="Glucose Oxidase, domain 3"/>
    <property type="match status" value="1"/>
</dbReference>
<dbReference type="EMBL" id="LFTY01000002">
    <property type="protein sequence ID" value="KMW58817.1"/>
    <property type="molecule type" value="Genomic_DNA"/>
</dbReference>
<keyword evidence="4" id="KW-0560">Oxidoreductase</keyword>
<dbReference type="PATRIC" id="fig|1675527.3.peg.3978"/>
<keyword evidence="2" id="KW-0285">Flavoprotein</keyword>
<organism evidence="4 5">
    <name type="scientific">Candidatus Rhodobacter oscarellae</name>
    <dbReference type="NCBI Taxonomy" id="1675527"/>
    <lineage>
        <taxon>Bacteria</taxon>
        <taxon>Pseudomonadati</taxon>
        <taxon>Pseudomonadota</taxon>
        <taxon>Alphaproteobacteria</taxon>
        <taxon>Rhodobacterales</taxon>
        <taxon>Rhodobacter group</taxon>
        <taxon>Rhodobacter</taxon>
    </lineage>
</organism>
<dbReference type="SUPFAM" id="SSF54373">
    <property type="entry name" value="FAD-linked reductases, C-terminal domain"/>
    <property type="match status" value="1"/>
</dbReference>
<dbReference type="Pfam" id="PF00732">
    <property type="entry name" value="GMC_oxred_N"/>
    <property type="match status" value="1"/>
</dbReference>
<sequence length="592" mass="66691">MIVVGGGAAGGVLAARLGEQGKRVLVLEAGGDPLEKSSQVPGTRDLEVDYQVPAFQAFASENPGMTDDIWVRHYEDDTQQERDWKYRKEHDGVLYPRVKGLGGCSSHNAMIIIKPNDRDWNHIAQITGDTSWAAAKMQNYWERIERCRHRMPFWRWLQKLTGWNPLGHGWWGWMQTEIAVPLSVVRDRVLRRDIIKSMGAAAAAYPGNARDFEMTRLDPNDRDLWSPNGSGVRIPPMSTKNSTRVGARDRLRAAMRNGASDIDLILHASVERVEVDETKRARAVHYRDKTGAVHRVEGREIVLCGGTFRTPQIMMLSGLGPRDHLDAMGIETKLDLPNVGANLQDRYELGVSNRMRDDWRALKGVEFSIHDKPYRRWKNWRMGTYKSNGTIFSVELKSKPELQVPDLFLFSLLVDFQGYYPGYSEDTRPPNYLTWAILKAYTKNSAGTVRLRSADPAAPLDVNFRYFDEGNGDWEDDLDAVVTAVRFVRQMGEAMGAQIEREMAPGRQLSSDADLRQYVKDNAWGHHACGTCAMMPKDEGGVVDSRFNVYGVAGLRVVDASVFPRIPGYFLVSAVYMIAEKAADTILEDLHA</sequence>
<reference evidence="4 5" key="1">
    <citation type="submission" date="2015-06" db="EMBL/GenBank/DDBJ databases">
        <title>Draft genome sequence of an Alphaproteobacteria species associated to the Mediterranean sponge Oscarella lobularis.</title>
        <authorList>
            <person name="Jourda C."/>
            <person name="Santini S."/>
            <person name="Claverie J.-M."/>
        </authorList>
    </citation>
    <scope>NUCLEOTIDE SEQUENCE [LARGE SCALE GENOMIC DNA]</scope>
    <source>
        <strain evidence="4">IGS</strain>
    </source>
</reference>
<dbReference type="GO" id="GO:0008812">
    <property type="term" value="F:choline dehydrogenase activity"/>
    <property type="evidence" value="ECO:0007669"/>
    <property type="project" value="UniProtKB-EC"/>
</dbReference>
<evidence type="ECO:0000313" key="5">
    <source>
        <dbReference type="Proteomes" id="UP000037178"/>
    </source>
</evidence>
<dbReference type="PIRSF" id="PIRSF000137">
    <property type="entry name" value="Alcohol_oxidase"/>
    <property type="match status" value="1"/>
</dbReference>
<dbReference type="GO" id="GO:0050660">
    <property type="term" value="F:flavin adenine dinucleotide binding"/>
    <property type="evidence" value="ECO:0007669"/>
    <property type="project" value="InterPro"/>
</dbReference>
<comment type="cofactor">
    <cofactor evidence="2">
        <name>FAD</name>
        <dbReference type="ChEBI" id="CHEBI:57692"/>
    </cofactor>
</comment>
<dbReference type="InterPro" id="IPR000172">
    <property type="entry name" value="GMC_OxRdtase_N"/>
</dbReference>
<gene>
    <name evidence="4" type="ORF">AIOL_003797</name>
</gene>
<evidence type="ECO:0000256" key="2">
    <source>
        <dbReference type="PIRSR" id="PIRSR000137-2"/>
    </source>
</evidence>
<keyword evidence="2" id="KW-0274">FAD</keyword>
<name>A0A0J9E7W0_9RHOB</name>
<dbReference type="SUPFAM" id="SSF51905">
    <property type="entry name" value="FAD/NAD(P)-binding domain"/>
    <property type="match status" value="1"/>
</dbReference>
<dbReference type="EC" id="1.1.99.1" evidence="4"/>
<dbReference type="Gene3D" id="3.50.50.60">
    <property type="entry name" value="FAD/NAD(P)-binding domain"/>
    <property type="match status" value="1"/>
</dbReference>
<dbReference type="STRING" id="1675527.AIOL_003797"/>
<evidence type="ECO:0000259" key="3">
    <source>
        <dbReference type="PROSITE" id="PS00624"/>
    </source>
</evidence>
<dbReference type="PANTHER" id="PTHR11552:SF213">
    <property type="entry name" value="DEHYDROGENASE, PUTATIVE-RELATED"/>
    <property type="match status" value="1"/>
</dbReference>
<dbReference type="PANTHER" id="PTHR11552">
    <property type="entry name" value="GLUCOSE-METHANOL-CHOLINE GMC OXIDOREDUCTASE"/>
    <property type="match status" value="1"/>
</dbReference>
<dbReference type="InterPro" id="IPR007867">
    <property type="entry name" value="GMC_OxRtase_C"/>
</dbReference>
<comment type="similarity">
    <text evidence="1">Belongs to the GMC oxidoreductase family.</text>
</comment>
<keyword evidence="5" id="KW-1185">Reference proteome</keyword>